<dbReference type="RefSeq" id="WP_069702283.1">
    <property type="nucleotide sequence ID" value="NZ_MJAT01000022.1"/>
</dbReference>
<dbReference type="CDD" id="cd12797">
    <property type="entry name" value="M23_peptidase"/>
    <property type="match status" value="1"/>
</dbReference>
<dbReference type="EMBL" id="MJAT01000022">
    <property type="protein sequence ID" value="OEH85456.1"/>
    <property type="molecule type" value="Genomic_DNA"/>
</dbReference>
<reference evidence="3 4" key="1">
    <citation type="submission" date="2016-09" db="EMBL/GenBank/DDBJ databases">
        <title>Desulfuribacillus arsenicus sp. nov., an obligately anaerobic, dissimilatory arsenic- and antimonate-reducing bacterium isolated from anoxic sediments.</title>
        <authorList>
            <person name="Abin C.A."/>
            <person name="Hollibaugh J.T."/>
        </authorList>
    </citation>
    <scope>NUCLEOTIDE SEQUENCE [LARGE SCALE GENOMIC DNA]</scope>
    <source>
        <strain evidence="3 4">MLFW-2</strain>
    </source>
</reference>
<dbReference type="PANTHER" id="PTHR21666">
    <property type="entry name" value="PEPTIDASE-RELATED"/>
    <property type="match status" value="1"/>
</dbReference>
<dbReference type="InterPro" id="IPR016047">
    <property type="entry name" value="M23ase_b-sheet_dom"/>
</dbReference>
<dbReference type="OrthoDB" id="2050153at2"/>
<dbReference type="InterPro" id="IPR011055">
    <property type="entry name" value="Dup_hybrid_motif"/>
</dbReference>
<dbReference type="STRING" id="1390249.BHU72_05055"/>
<protein>
    <recommendedName>
        <fullName evidence="2">M23ase beta-sheet core domain-containing protein</fullName>
    </recommendedName>
</protein>
<dbReference type="PANTHER" id="PTHR21666:SF270">
    <property type="entry name" value="MUREIN HYDROLASE ACTIVATOR ENVC"/>
    <property type="match status" value="1"/>
</dbReference>
<dbReference type="Pfam" id="PF01551">
    <property type="entry name" value="Peptidase_M23"/>
    <property type="match status" value="1"/>
</dbReference>
<name>A0A1E5L5R8_9FIRM</name>
<evidence type="ECO:0000313" key="3">
    <source>
        <dbReference type="EMBL" id="OEH85456.1"/>
    </source>
</evidence>
<keyword evidence="4" id="KW-1185">Reference proteome</keyword>
<gene>
    <name evidence="3" type="ORF">BHU72_05055</name>
</gene>
<dbReference type="GO" id="GO:0004222">
    <property type="term" value="F:metalloendopeptidase activity"/>
    <property type="evidence" value="ECO:0007669"/>
    <property type="project" value="TreeGrafter"/>
</dbReference>
<dbReference type="AlphaFoldDB" id="A0A1E5L5R8"/>
<dbReference type="InterPro" id="IPR050570">
    <property type="entry name" value="Cell_wall_metabolism_enzyme"/>
</dbReference>
<dbReference type="Proteomes" id="UP000095255">
    <property type="component" value="Unassembled WGS sequence"/>
</dbReference>
<organism evidence="3 4">
    <name type="scientific">Desulfuribacillus stibiiarsenatis</name>
    <dbReference type="NCBI Taxonomy" id="1390249"/>
    <lineage>
        <taxon>Bacteria</taxon>
        <taxon>Bacillati</taxon>
        <taxon>Bacillota</taxon>
        <taxon>Desulfuribacillia</taxon>
        <taxon>Desulfuribacillales</taxon>
        <taxon>Desulfuribacillaceae</taxon>
        <taxon>Desulfuribacillus</taxon>
    </lineage>
</organism>
<feature type="domain" description="M23ase beta-sheet core" evidence="2">
    <location>
        <begin position="138"/>
        <end position="233"/>
    </location>
</feature>
<dbReference type="SUPFAM" id="SSF51261">
    <property type="entry name" value="Duplicated hybrid motif"/>
    <property type="match status" value="1"/>
</dbReference>
<comment type="caution">
    <text evidence="3">The sequence shown here is derived from an EMBL/GenBank/DDBJ whole genome shotgun (WGS) entry which is preliminary data.</text>
</comment>
<accession>A0A1E5L5R8</accession>
<dbReference type="Gene3D" id="2.70.70.10">
    <property type="entry name" value="Glucose Permease (Domain IIA)"/>
    <property type="match status" value="1"/>
</dbReference>
<sequence>MDNEKNPQVKWWKSLLGKKWTFPAIYLIASVLIVTLMWTKSDTGNYQLSKEDSIFKAPQEEYVIDQPITAAPQNPETVELEEAVPVTAEDVQVSWPLEMSEKAKIVTSFYSETASAEERSKAVYEYTDKTTTKFIHSKGIGIVSGEEKFDVFAVANGEVTMAEEDALYGMKVKISHGDGLETVYASLSKVTVKVGDEVKAGMKIGQAGKSEIRKDLPNHLYFEAYKLGEAIDPVSILPEAPVVRTQG</sequence>
<evidence type="ECO:0000259" key="2">
    <source>
        <dbReference type="Pfam" id="PF01551"/>
    </source>
</evidence>
<feature type="transmembrane region" description="Helical" evidence="1">
    <location>
        <begin position="20"/>
        <end position="39"/>
    </location>
</feature>
<evidence type="ECO:0000256" key="1">
    <source>
        <dbReference type="SAM" id="Phobius"/>
    </source>
</evidence>
<evidence type="ECO:0000313" key="4">
    <source>
        <dbReference type="Proteomes" id="UP000095255"/>
    </source>
</evidence>
<keyword evidence="1" id="KW-0472">Membrane</keyword>
<keyword evidence="1" id="KW-0812">Transmembrane</keyword>
<keyword evidence="1" id="KW-1133">Transmembrane helix</keyword>
<proteinExistence type="predicted"/>